<protein>
    <submittedName>
        <fullName evidence="2">Uncharacterized protein</fullName>
    </submittedName>
</protein>
<keyword evidence="3" id="KW-1185">Reference proteome</keyword>
<sequence length="263" mass="30210">MVLQKRQLVKNWKVNKEMKYQECISVSLVSSLTISCKATFSASVGEIFLPLTSESDGEKDQRFIRRRLYMMEYDKIMEDLICTGCKLCGFPMNMEERNVFGQIRVSLYCQKSSSRLHTLCLIYRKFMLYVWDESECIPLLVTNNCAEILFGNITAEQVYTCYRDEKIQSSNGRNSDDGTSTHAKASKGGESSDGTPSDQEVNQRLNNIKQGERTDFYKIWVILLKMLLRHESNSPLKFTVNVNSELSQENGRFELIGMTMPCV</sequence>
<gene>
    <name evidence="2" type="ORF">Sjap_018117</name>
</gene>
<feature type="compositionally biased region" description="Polar residues" evidence="1">
    <location>
        <begin position="170"/>
        <end position="183"/>
    </location>
</feature>
<dbReference type="EMBL" id="JBBNAE010000007">
    <property type="protein sequence ID" value="KAK9110057.1"/>
    <property type="molecule type" value="Genomic_DNA"/>
</dbReference>
<accession>A0AAP0I7D9</accession>
<organism evidence="2 3">
    <name type="scientific">Stephania japonica</name>
    <dbReference type="NCBI Taxonomy" id="461633"/>
    <lineage>
        <taxon>Eukaryota</taxon>
        <taxon>Viridiplantae</taxon>
        <taxon>Streptophyta</taxon>
        <taxon>Embryophyta</taxon>
        <taxon>Tracheophyta</taxon>
        <taxon>Spermatophyta</taxon>
        <taxon>Magnoliopsida</taxon>
        <taxon>Ranunculales</taxon>
        <taxon>Menispermaceae</taxon>
        <taxon>Menispermoideae</taxon>
        <taxon>Cissampelideae</taxon>
        <taxon>Stephania</taxon>
    </lineage>
</organism>
<feature type="region of interest" description="Disordered" evidence="1">
    <location>
        <begin position="170"/>
        <end position="200"/>
    </location>
</feature>
<reference evidence="2 3" key="1">
    <citation type="submission" date="2024-01" db="EMBL/GenBank/DDBJ databases">
        <title>Genome assemblies of Stephania.</title>
        <authorList>
            <person name="Yang L."/>
        </authorList>
    </citation>
    <scope>NUCLEOTIDE SEQUENCE [LARGE SCALE GENOMIC DNA]</scope>
    <source>
        <strain evidence="2">QJT</strain>
        <tissue evidence="2">Leaf</tissue>
    </source>
</reference>
<dbReference type="PANTHER" id="PTHR38542:SF2">
    <property type="entry name" value="REPLICATION FACTOR A C-TERMINAL DOMAIN-CONTAINING PROTEIN"/>
    <property type="match status" value="1"/>
</dbReference>
<name>A0AAP0I7D9_9MAGN</name>
<evidence type="ECO:0000256" key="1">
    <source>
        <dbReference type="SAM" id="MobiDB-lite"/>
    </source>
</evidence>
<evidence type="ECO:0000313" key="2">
    <source>
        <dbReference type="EMBL" id="KAK9110057.1"/>
    </source>
</evidence>
<comment type="caution">
    <text evidence="2">The sequence shown here is derived from an EMBL/GenBank/DDBJ whole genome shotgun (WGS) entry which is preliminary data.</text>
</comment>
<dbReference type="Proteomes" id="UP001417504">
    <property type="component" value="Unassembled WGS sequence"/>
</dbReference>
<dbReference type="AlphaFoldDB" id="A0AAP0I7D9"/>
<dbReference type="PANTHER" id="PTHR38542">
    <property type="entry name" value="OS04G0450500 PROTEIN"/>
    <property type="match status" value="1"/>
</dbReference>
<proteinExistence type="predicted"/>
<evidence type="ECO:0000313" key="3">
    <source>
        <dbReference type="Proteomes" id="UP001417504"/>
    </source>
</evidence>